<comment type="subcellular location">
    <subcellularLocation>
        <location evidence="1">Cell membrane</location>
    </subcellularLocation>
</comment>
<feature type="transmembrane region" description="Helical" evidence="8">
    <location>
        <begin position="445"/>
        <end position="467"/>
    </location>
</feature>
<dbReference type="EMBL" id="JARQZJ010000032">
    <property type="protein sequence ID" value="KAK9874690.1"/>
    <property type="molecule type" value="Genomic_DNA"/>
</dbReference>
<evidence type="ECO:0000256" key="4">
    <source>
        <dbReference type="ARBA" id="ARBA00022692"/>
    </source>
</evidence>
<sequence>MVCCTPVCQKWTTFGFSAGFLISGFLLTFGWESLFNSILHKQLILEDGTMQYDTWTNSPVDLYMEVYLFNWTNAEDYEKTGIWTKPRLEELGPYTYSLHSSRVNVKENDDNSLSYNSIRTYKFVPEKTTGSIEDEIIVINPIIMSIAGLMKDKHPLVKLAVHHFLKRSNSSLVLTTKVRDYTFDGVSSLILDVGRRLKFVEGYGIPFNNFSCFYGRNGSATFDGDFRIWTGKDDIRKTGVMYEWNNKTVSKGYVGECSKIDGSSGEVFYPVKDDTIFPLFQSDFCGKVILERDGSYTKDGIEGNRYVSTDRMLDNGNKYPETKCYSPDGYLASGVRDMSACQYHAPAFLSLPHFYLADESYRTALEGMKPDPKKHKMYYVIEPNLGFPLDVHITFQANMMLYNVKYIGMLENVDDAMVPMVWARVSSGIPEDYIPLIKLAIAAPLIGLCIGYSFIVLGLLLFMLGVFMEIRLSKGELTYYGYLHSKFSHKKFKVSSTASL</sequence>
<keyword evidence="3" id="KW-1003">Cell membrane</keyword>
<protein>
    <submittedName>
        <fullName evidence="9">Uncharacterized protein</fullName>
    </submittedName>
</protein>
<dbReference type="PANTHER" id="PTHR11923">
    <property type="entry name" value="SCAVENGER RECEPTOR CLASS B TYPE-1 SR-B1"/>
    <property type="match status" value="1"/>
</dbReference>
<evidence type="ECO:0000256" key="2">
    <source>
        <dbReference type="ARBA" id="ARBA00010532"/>
    </source>
</evidence>
<evidence type="ECO:0000313" key="9">
    <source>
        <dbReference type="EMBL" id="KAK9874690.1"/>
    </source>
</evidence>
<evidence type="ECO:0000256" key="1">
    <source>
        <dbReference type="ARBA" id="ARBA00004236"/>
    </source>
</evidence>
<reference evidence="9 10" key="1">
    <citation type="submission" date="2023-03" db="EMBL/GenBank/DDBJ databases">
        <title>Genome insight into feeding habits of ladybird beetles.</title>
        <authorList>
            <person name="Li H.-S."/>
            <person name="Huang Y.-H."/>
            <person name="Pang H."/>
        </authorList>
    </citation>
    <scope>NUCLEOTIDE SEQUENCE [LARGE SCALE GENOMIC DNA]</scope>
    <source>
        <strain evidence="9">SYSU_2023b</strain>
        <tissue evidence="9">Whole body</tissue>
    </source>
</reference>
<keyword evidence="10" id="KW-1185">Reference proteome</keyword>
<name>A0AAW1TWJ8_9CUCU</name>
<dbReference type="GO" id="GO:0005737">
    <property type="term" value="C:cytoplasm"/>
    <property type="evidence" value="ECO:0007669"/>
    <property type="project" value="TreeGrafter"/>
</dbReference>
<evidence type="ECO:0000256" key="5">
    <source>
        <dbReference type="ARBA" id="ARBA00022989"/>
    </source>
</evidence>
<comment type="caution">
    <text evidence="9">The sequence shown here is derived from an EMBL/GenBank/DDBJ whole genome shotgun (WGS) entry which is preliminary data.</text>
</comment>
<accession>A0AAW1TWJ8</accession>
<evidence type="ECO:0000256" key="6">
    <source>
        <dbReference type="ARBA" id="ARBA00023136"/>
    </source>
</evidence>
<evidence type="ECO:0000313" key="10">
    <source>
        <dbReference type="Proteomes" id="UP001431783"/>
    </source>
</evidence>
<proteinExistence type="inferred from homology"/>
<dbReference type="Pfam" id="PF01130">
    <property type="entry name" value="CD36"/>
    <property type="match status" value="1"/>
</dbReference>
<dbReference type="PANTHER" id="PTHR11923:SF114">
    <property type="entry name" value="FI02050P-RELATED"/>
    <property type="match status" value="1"/>
</dbReference>
<keyword evidence="7" id="KW-0325">Glycoprotein</keyword>
<evidence type="ECO:0000256" key="8">
    <source>
        <dbReference type="SAM" id="Phobius"/>
    </source>
</evidence>
<gene>
    <name evidence="9" type="ORF">WA026_005510</name>
</gene>
<keyword evidence="4 8" id="KW-0812">Transmembrane</keyword>
<comment type="similarity">
    <text evidence="2">Belongs to the CD36 family.</text>
</comment>
<dbReference type="AlphaFoldDB" id="A0AAW1TWJ8"/>
<organism evidence="9 10">
    <name type="scientific">Henosepilachna vigintioctopunctata</name>
    <dbReference type="NCBI Taxonomy" id="420089"/>
    <lineage>
        <taxon>Eukaryota</taxon>
        <taxon>Metazoa</taxon>
        <taxon>Ecdysozoa</taxon>
        <taxon>Arthropoda</taxon>
        <taxon>Hexapoda</taxon>
        <taxon>Insecta</taxon>
        <taxon>Pterygota</taxon>
        <taxon>Neoptera</taxon>
        <taxon>Endopterygota</taxon>
        <taxon>Coleoptera</taxon>
        <taxon>Polyphaga</taxon>
        <taxon>Cucujiformia</taxon>
        <taxon>Coccinelloidea</taxon>
        <taxon>Coccinellidae</taxon>
        <taxon>Epilachninae</taxon>
        <taxon>Epilachnini</taxon>
        <taxon>Henosepilachna</taxon>
    </lineage>
</organism>
<feature type="transmembrane region" description="Helical" evidence="8">
    <location>
        <begin position="12"/>
        <end position="31"/>
    </location>
</feature>
<dbReference type="GO" id="GO:0005886">
    <property type="term" value="C:plasma membrane"/>
    <property type="evidence" value="ECO:0007669"/>
    <property type="project" value="UniProtKB-SubCell"/>
</dbReference>
<keyword evidence="6 8" id="KW-0472">Membrane</keyword>
<dbReference type="Proteomes" id="UP001431783">
    <property type="component" value="Unassembled WGS sequence"/>
</dbReference>
<dbReference type="PRINTS" id="PR01609">
    <property type="entry name" value="CD36FAMILY"/>
</dbReference>
<evidence type="ECO:0000256" key="3">
    <source>
        <dbReference type="ARBA" id="ARBA00022475"/>
    </source>
</evidence>
<dbReference type="InterPro" id="IPR002159">
    <property type="entry name" value="CD36_fam"/>
</dbReference>
<evidence type="ECO:0000256" key="7">
    <source>
        <dbReference type="ARBA" id="ARBA00023180"/>
    </source>
</evidence>
<dbReference type="GO" id="GO:0005044">
    <property type="term" value="F:scavenger receptor activity"/>
    <property type="evidence" value="ECO:0007669"/>
    <property type="project" value="TreeGrafter"/>
</dbReference>
<keyword evidence="5 8" id="KW-1133">Transmembrane helix</keyword>